<reference evidence="2" key="1">
    <citation type="submission" date="2022-04" db="EMBL/GenBank/DDBJ databases">
        <title>Carnegiea gigantea Genome sequencing and assembly v2.</title>
        <authorList>
            <person name="Copetti D."/>
            <person name="Sanderson M.J."/>
            <person name="Burquez A."/>
            <person name="Wojciechowski M.F."/>
        </authorList>
    </citation>
    <scope>NUCLEOTIDE SEQUENCE</scope>
    <source>
        <strain evidence="2">SGP5-SGP5p</strain>
        <tissue evidence="2">Aerial part</tissue>
    </source>
</reference>
<accession>A0A9Q1QCI7</accession>
<keyword evidence="3" id="KW-1185">Reference proteome</keyword>
<dbReference type="AlphaFoldDB" id="A0A9Q1QCI7"/>
<dbReference type="PANTHER" id="PTHR37610:SF6">
    <property type="entry name" value="GAG-POLYPEPTIDE OF LTR COPIA-TYPE-RELATED"/>
    <property type="match status" value="1"/>
</dbReference>
<feature type="compositionally biased region" description="Low complexity" evidence="1">
    <location>
        <begin position="187"/>
        <end position="201"/>
    </location>
</feature>
<comment type="caution">
    <text evidence="2">The sequence shown here is derived from an EMBL/GenBank/DDBJ whole genome shotgun (WGS) entry which is preliminary data.</text>
</comment>
<dbReference type="Proteomes" id="UP001153076">
    <property type="component" value="Unassembled WGS sequence"/>
</dbReference>
<evidence type="ECO:0000256" key="1">
    <source>
        <dbReference type="SAM" id="MobiDB-lite"/>
    </source>
</evidence>
<gene>
    <name evidence="2" type="ORF">Cgig2_030953</name>
</gene>
<feature type="region of interest" description="Disordered" evidence="1">
    <location>
        <begin position="156"/>
        <end position="201"/>
    </location>
</feature>
<name>A0A9Q1QCI7_9CARY</name>
<dbReference type="PANTHER" id="PTHR37610">
    <property type="entry name" value="CCHC-TYPE DOMAIN-CONTAINING PROTEIN"/>
    <property type="match status" value="1"/>
</dbReference>
<organism evidence="2 3">
    <name type="scientific">Carnegiea gigantea</name>
    <dbReference type="NCBI Taxonomy" id="171969"/>
    <lineage>
        <taxon>Eukaryota</taxon>
        <taxon>Viridiplantae</taxon>
        <taxon>Streptophyta</taxon>
        <taxon>Embryophyta</taxon>
        <taxon>Tracheophyta</taxon>
        <taxon>Spermatophyta</taxon>
        <taxon>Magnoliopsida</taxon>
        <taxon>eudicotyledons</taxon>
        <taxon>Gunneridae</taxon>
        <taxon>Pentapetalae</taxon>
        <taxon>Caryophyllales</taxon>
        <taxon>Cactineae</taxon>
        <taxon>Cactaceae</taxon>
        <taxon>Cactoideae</taxon>
        <taxon>Echinocereeae</taxon>
        <taxon>Carnegiea</taxon>
    </lineage>
</organism>
<evidence type="ECO:0000313" key="3">
    <source>
        <dbReference type="Proteomes" id="UP001153076"/>
    </source>
</evidence>
<proteinExistence type="predicted"/>
<evidence type="ECO:0000313" key="2">
    <source>
        <dbReference type="EMBL" id="KAJ8436441.1"/>
    </source>
</evidence>
<dbReference type="OrthoDB" id="5544992at2759"/>
<sequence>MSANSNYNLGLNDFQNPLSIHPYDGLNSVEIKDKLTGSRNYRACKQAMEISLSTKRKLVFVHSTLARSTDDAIKAEQWDSCNNLSVAKIWKQLEKRFAVSNGSRKYQLNREVYSIKQDGCKIKASALFSKGVADKCIICDKKGQTKDKCWHHPRCKGPTPPPNFRGQRYQRNINPKNRNTKWRRPQEAQAESIQSQSSTASTVSLTSQQIEQLLKLLP</sequence>
<protein>
    <submittedName>
        <fullName evidence="2">Uncharacterized protein</fullName>
    </submittedName>
</protein>
<dbReference type="EMBL" id="JAKOGI010000343">
    <property type="protein sequence ID" value="KAJ8436441.1"/>
    <property type="molecule type" value="Genomic_DNA"/>
</dbReference>